<evidence type="ECO:0000256" key="2">
    <source>
        <dbReference type="ARBA" id="ARBA00023125"/>
    </source>
</evidence>
<comment type="caution">
    <text evidence="5">The sequence shown here is derived from an EMBL/GenBank/DDBJ whole genome shotgun (WGS) entry which is preliminary data.</text>
</comment>
<gene>
    <name evidence="5" type="ORF">WH50_11070</name>
</gene>
<dbReference type="Gene3D" id="1.10.260.40">
    <property type="entry name" value="lambda repressor-like DNA-binding domains"/>
    <property type="match status" value="1"/>
</dbReference>
<proteinExistence type="predicted"/>
<name>A0ABX5M0I4_9GAMM</name>
<dbReference type="EMBL" id="LAPT01000047">
    <property type="protein sequence ID" value="PXF31238.1"/>
    <property type="molecule type" value="Genomic_DNA"/>
</dbReference>
<dbReference type="Proteomes" id="UP000248090">
    <property type="component" value="Unassembled WGS sequence"/>
</dbReference>
<evidence type="ECO:0000256" key="3">
    <source>
        <dbReference type="ARBA" id="ARBA00023163"/>
    </source>
</evidence>
<dbReference type="PANTHER" id="PTHR30146">
    <property type="entry name" value="LACI-RELATED TRANSCRIPTIONAL REPRESSOR"/>
    <property type="match status" value="1"/>
</dbReference>
<sequence>MKATSGSMTRASATIKTIAAATGFSIATVSRALSGGSPMREATREEILATAKRLGYHQDRAAVRLKTGRTQVIAFVLNREDRLHAFARLMLLGISDGLINSGYHLIVVPEQPGESPLDTVRYLVERRAADGLILTHTQPQDPRVKYLSEVGMPFVTHGRTEMVTPHSYCDFANETFAYQATQALIARGRTRIRVILPPARNTYRGHILDGYSRAMHEAGLPRLIAEGVDLNTLPEQLHAYADTVWQDCDAFFIPEETAALPVISLLQRRGRVIGSDVDIAIKQLTSIGDYLNLPLIRFKENLQQAGGIMAEQILQLIRSSEQPEPLPVLTHLQLPQ</sequence>
<dbReference type="Pfam" id="PF00356">
    <property type="entry name" value="LacI"/>
    <property type="match status" value="1"/>
</dbReference>
<feature type="domain" description="HTH lacI-type" evidence="4">
    <location>
        <begin position="13"/>
        <end position="67"/>
    </location>
</feature>
<keyword evidence="6" id="KW-1185">Reference proteome</keyword>
<dbReference type="SUPFAM" id="SSF53822">
    <property type="entry name" value="Periplasmic binding protein-like I"/>
    <property type="match status" value="1"/>
</dbReference>
<organism evidence="5 6">
    <name type="scientific">Pokkaliibacter plantistimulans</name>
    <dbReference type="NCBI Taxonomy" id="1635171"/>
    <lineage>
        <taxon>Bacteria</taxon>
        <taxon>Pseudomonadati</taxon>
        <taxon>Pseudomonadota</taxon>
        <taxon>Gammaproteobacteria</taxon>
        <taxon>Oceanospirillales</taxon>
        <taxon>Balneatrichaceae</taxon>
        <taxon>Pokkaliibacter</taxon>
    </lineage>
</organism>
<keyword evidence="2" id="KW-0238">DNA-binding</keyword>
<dbReference type="Pfam" id="PF00532">
    <property type="entry name" value="Peripla_BP_1"/>
    <property type="match status" value="1"/>
</dbReference>
<dbReference type="PANTHER" id="PTHR30146:SF109">
    <property type="entry name" value="HTH-TYPE TRANSCRIPTIONAL REGULATOR GALS"/>
    <property type="match status" value="1"/>
</dbReference>
<evidence type="ECO:0000313" key="5">
    <source>
        <dbReference type="EMBL" id="PXF31238.1"/>
    </source>
</evidence>
<dbReference type="CDD" id="cd01392">
    <property type="entry name" value="HTH_LacI"/>
    <property type="match status" value="1"/>
</dbReference>
<protein>
    <recommendedName>
        <fullName evidence="4">HTH lacI-type domain-containing protein</fullName>
    </recommendedName>
</protein>
<reference evidence="5 6" key="1">
    <citation type="submission" date="2015-03" db="EMBL/GenBank/DDBJ databases">
        <authorList>
            <person name="Krishnan R."/>
            <person name="Midha S."/>
            <person name="Patil P.B."/>
            <person name="Rameshkumar N."/>
        </authorList>
    </citation>
    <scope>NUCLEOTIDE SEQUENCE [LARGE SCALE GENOMIC DNA]</scope>
    <source>
        <strain evidence="5 6">L1E11</strain>
    </source>
</reference>
<dbReference type="InterPro" id="IPR010982">
    <property type="entry name" value="Lambda_DNA-bd_dom_sf"/>
</dbReference>
<accession>A0ABX5M0I4</accession>
<evidence type="ECO:0000256" key="1">
    <source>
        <dbReference type="ARBA" id="ARBA00023015"/>
    </source>
</evidence>
<evidence type="ECO:0000259" key="4">
    <source>
        <dbReference type="PROSITE" id="PS50932"/>
    </source>
</evidence>
<evidence type="ECO:0000313" key="6">
    <source>
        <dbReference type="Proteomes" id="UP000248090"/>
    </source>
</evidence>
<dbReference type="SMART" id="SM00354">
    <property type="entry name" value="HTH_LACI"/>
    <property type="match status" value="1"/>
</dbReference>
<dbReference type="Gene3D" id="3.40.50.2300">
    <property type="match status" value="2"/>
</dbReference>
<dbReference type="InterPro" id="IPR001761">
    <property type="entry name" value="Peripla_BP/Lac1_sug-bd_dom"/>
</dbReference>
<keyword evidence="1" id="KW-0805">Transcription regulation</keyword>
<dbReference type="PROSITE" id="PS50932">
    <property type="entry name" value="HTH_LACI_2"/>
    <property type="match status" value="1"/>
</dbReference>
<keyword evidence="3" id="KW-0804">Transcription</keyword>
<dbReference type="InterPro" id="IPR028082">
    <property type="entry name" value="Peripla_BP_I"/>
</dbReference>
<dbReference type="SUPFAM" id="SSF47413">
    <property type="entry name" value="lambda repressor-like DNA-binding domains"/>
    <property type="match status" value="1"/>
</dbReference>
<dbReference type="InterPro" id="IPR000843">
    <property type="entry name" value="HTH_LacI"/>
</dbReference>